<keyword evidence="3" id="KW-1185">Reference proteome</keyword>
<evidence type="ECO:0000313" key="3">
    <source>
        <dbReference type="Proteomes" id="UP001418222"/>
    </source>
</evidence>
<feature type="region of interest" description="Disordered" evidence="1">
    <location>
        <begin position="33"/>
        <end position="97"/>
    </location>
</feature>
<dbReference type="Proteomes" id="UP001418222">
    <property type="component" value="Unassembled WGS sequence"/>
</dbReference>
<dbReference type="EMBL" id="JBBWWQ010000001">
    <property type="protein sequence ID" value="KAK8956754.1"/>
    <property type="molecule type" value="Genomic_DNA"/>
</dbReference>
<comment type="caution">
    <text evidence="2">The sequence shown here is derived from an EMBL/GenBank/DDBJ whole genome shotgun (WGS) entry which is preliminary data.</text>
</comment>
<gene>
    <name evidence="2" type="ORF">KSP39_PZI000045</name>
</gene>
<dbReference type="AlphaFoldDB" id="A0AAP0C2J2"/>
<name>A0AAP0C2J2_9ASPA</name>
<organism evidence="2 3">
    <name type="scientific">Platanthera zijinensis</name>
    <dbReference type="NCBI Taxonomy" id="2320716"/>
    <lineage>
        <taxon>Eukaryota</taxon>
        <taxon>Viridiplantae</taxon>
        <taxon>Streptophyta</taxon>
        <taxon>Embryophyta</taxon>
        <taxon>Tracheophyta</taxon>
        <taxon>Spermatophyta</taxon>
        <taxon>Magnoliopsida</taxon>
        <taxon>Liliopsida</taxon>
        <taxon>Asparagales</taxon>
        <taxon>Orchidaceae</taxon>
        <taxon>Orchidoideae</taxon>
        <taxon>Orchideae</taxon>
        <taxon>Orchidinae</taxon>
        <taxon>Platanthera</taxon>
    </lineage>
</organism>
<proteinExistence type="predicted"/>
<evidence type="ECO:0000256" key="1">
    <source>
        <dbReference type="SAM" id="MobiDB-lite"/>
    </source>
</evidence>
<accession>A0AAP0C2J2</accession>
<evidence type="ECO:0000313" key="2">
    <source>
        <dbReference type="EMBL" id="KAK8956754.1"/>
    </source>
</evidence>
<reference evidence="2 3" key="1">
    <citation type="journal article" date="2022" name="Nat. Plants">
        <title>Genomes of leafy and leafless Platanthera orchids illuminate the evolution of mycoheterotrophy.</title>
        <authorList>
            <person name="Li M.H."/>
            <person name="Liu K.W."/>
            <person name="Li Z."/>
            <person name="Lu H.C."/>
            <person name="Ye Q.L."/>
            <person name="Zhang D."/>
            <person name="Wang J.Y."/>
            <person name="Li Y.F."/>
            <person name="Zhong Z.M."/>
            <person name="Liu X."/>
            <person name="Yu X."/>
            <person name="Liu D.K."/>
            <person name="Tu X.D."/>
            <person name="Liu B."/>
            <person name="Hao Y."/>
            <person name="Liao X.Y."/>
            <person name="Jiang Y.T."/>
            <person name="Sun W.H."/>
            <person name="Chen J."/>
            <person name="Chen Y.Q."/>
            <person name="Ai Y."/>
            <person name="Zhai J.W."/>
            <person name="Wu S.S."/>
            <person name="Zhou Z."/>
            <person name="Hsiao Y.Y."/>
            <person name="Wu W.L."/>
            <person name="Chen Y.Y."/>
            <person name="Lin Y.F."/>
            <person name="Hsu J.L."/>
            <person name="Li C.Y."/>
            <person name="Wang Z.W."/>
            <person name="Zhao X."/>
            <person name="Zhong W.Y."/>
            <person name="Ma X.K."/>
            <person name="Ma L."/>
            <person name="Huang J."/>
            <person name="Chen G.Z."/>
            <person name="Huang M.Z."/>
            <person name="Huang L."/>
            <person name="Peng D.H."/>
            <person name="Luo Y.B."/>
            <person name="Zou S.Q."/>
            <person name="Chen S.P."/>
            <person name="Lan S."/>
            <person name="Tsai W.C."/>
            <person name="Van de Peer Y."/>
            <person name="Liu Z.J."/>
        </authorList>
    </citation>
    <scope>NUCLEOTIDE SEQUENCE [LARGE SCALE GENOMIC DNA]</scope>
    <source>
        <strain evidence="2">Lor287</strain>
    </source>
</reference>
<protein>
    <submittedName>
        <fullName evidence="2">Uncharacterized protein</fullName>
    </submittedName>
</protein>
<feature type="compositionally biased region" description="Low complexity" evidence="1">
    <location>
        <begin position="37"/>
        <end position="68"/>
    </location>
</feature>
<sequence length="97" mass="10876">MPQEFAAFGGEHREASQEEFANIHRRRRIRHPILNGLSSKPSAASSPSTTRLSTSGLNLSFSLSSSSSPFMRHRFSQLGHPTHLPHRSPIQTIHKTY</sequence>